<dbReference type="OrthoDB" id="9806661at2"/>
<dbReference type="InterPro" id="IPR001980">
    <property type="entry name" value="PPAT"/>
</dbReference>
<keyword evidence="2 9" id="KW-0808">Transferase</keyword>
<feature type="binding site" evidence="9">
    <location>
        <position position="99"/>
    </location>
    <ligand>
        <name>ATP</name>
        <dbReference type="ChEBI" id="CHEBI:30616"/>
    </ligand>
</feature>
<dbReference type="HAMAP" id="MF_00151">
    <property type="entry name" value="PPAT_bact"/>
    <property type="match status" value="1"/>
</dbReference>
<dbReference type="GO" id="GO:0004595">
    <property type="term" value="F:pantetheine-phosphate adenylyltransferase activity"/>
    <property type="evidence" value="ECO:0007669"/>
    <property type="project" value="UniProtKB-UniRule"/>
</dbReference>
<keyword evidence="5 9" id="KW-0067">ATP-binding</keyword>
<evidence type="ECO:0000256" key="4">
    <source>
        <dbReference type="ARBA" id="ARBA00022741"/>
    </source>
</evidence>
<comment type="function">
    <text evidence="9">Reversibly transfers an adenylyl group from ATP to 4'-phosphopantetheine, yielding dephospho-CoA (dPCoA) and pyrophosphate.</text>
</comment>
<organism evidence="11 12">
    <name type="scientific">Lactobacillus gallinarum DSM 10532 = JCM 2011</name>
    <dbReference type="NCBI Taxonomy" id="1423748"/>
    <lineage>
        <taxon>Bacteria</taxon>
        <taxon>Bacillati</taxon>
        <taxon>Bacillota</taxon>
        <taxon>Bacilli</taxon>
        <taxon>Lactobacillales</taxon>
        <taxon>Lactobacillaceae</taxon>
        <taxon>Lactobacillus</taxon>
    </lineage>
</organism>
<evidence type="ECO:0000256" key="6">
    <source>
        <dbReference type="ARBA" id="ARBA00022842"/>
    </source>
</evidence>
<protein>
    <recommendedName>
        <fullName evidence="9">Phosphopantetheine adenylyltransferase</fullName>
        <ecNumber evidence="9">2.7.7.3</ecNumber>
    </recommendedName>
    <alternativeName>
        <fullName evidence="9">Dephospho-CoA pyrophosphorylase</fullName>
    </alternativeName>
    <alternativeName>
        <fullName evidence="9">Pantetheine-phosphate adenylyltransferase</fullName>
        <shortName evidence="9">PPAT</shortName>
    </alternativeName>
</protein>
<dbReference type="GeneID" id="78202897"/>
<evidence type="ECO:0000313" key="11">
    <source>
        <dbReference type="EMBL" id="KRL24750.1"/>
    </source>
</evidence>
<name>A0A0R1NX98_9LACO</name>
<feature type="binding site" evidence="9">
    <location>
        <begin position="9"/>
        <end position="10"/>
    </location>
    <ligand>
        <name>ATP</name>
        <dbReference type="ChEBI" id="CHEBI:30616"/>
    </ligand>
</feature>
<evidence type="ECO:0000256" key="7">
    <source>
        <dbReference type="ARBA" id="ARBA00022993"/>
    </source>
</evidence>
<dbReference type="NCBIfam" id="TIGR00125">
    <property type="entry name" value="cyt_tran_rel"/>
    <property type="match status" value="1"/>
</dbReference>
<dbReference type="GO" id="GO:0005524">
    <property type="term" value="F:ATP binding"/>
    <property type="evidence" value="ECO:0007669"/>
    <property type="project" value="UniProtKB-KW"/>
</dbReference>
<keyword evidence="4 9" id="KW-0547">Nucleotide-binding</keyword>
<keyword evidence="3 9" id="KW-0548">Nucleotidyltransferase</keyword>
<comment type="pathway">
    <text evidence="9">Cofactor biosynthesis; coenzyme A biosynthesis; CoA from (R)-pantothenate: step 4/5.</text>
</comment>
<dbReference type="Proteomes" id="UP000051311">
    <property type="component" value="Unassembled WGS sequence"/>
</dbReference>
<evidence type="ECO:0000313" key="12">
    <source>
        <dbReference type="Proteomes" id="UP000051311"/>
    </source>
</evidence>
<dbReference type="CDD" id="cd02163">
    <property type="entry name" value="PPAT"/>
    <property type="match status" value="1"/>
</dbReference>
<evidence type="ECO:0000259" key="10">
    <source>
        <dbReference type="Pfam" id="PF01467"/>
    </source>
</evidence>
<sequence length="164" mass="18374">MTIALFPGSFDPITNGHIETAKKAAQIFEKVYLVAMTNTSKHYLFSPAERADFARDALKDIANIEVLEKPDEITVDLAHELKAKAIVRGVRNSADFRYEQEIAGINKRLAPDINTVLLFSSPENSFVASSMIKELARFDKDVSQFLPEKAAKALRKKLNNEYAE</sequence>
<evidence type="ECO:0000256" key="1">
    <source>
        <dbReference type="ARBA" id="ARBA00022490"/>
    </source>
</evidence>
<proteinExistence type="inferred from homology"/>
<dbReference type="Gene3D" id="3.40.50.620">
    <property type="entry name" value="HUPs"/>
    <property type="match status" value="1"/>
</dbReference>
<comment type="catalytic activity">
    <reaction evidence="8 9">
        <text>(R)-4'-phosphopantetheine + ATP + H(+) = 3'-dephospho-CoA + diphosphate</text>
        <dbReference type="Rhea" id="RHEA:19801"/>
        <dbReference type="ChEBI" id="CHEBI:15378"/>
        <dbReference type="ChEBI" id="CHEBI:30616"/>
        <dbReference type="ChEBI" id="CHEBI:33019"/>
        <dbReference type="ChEBI" id="CHEBI:57328"/>
        <dbReference type="ChEBI" id="CHEBI:61723"/>
        <dbReference type="EC" id="2.7.7.3"/>
    </reaction>
</comment>
<feature type="binding site" evidence="9">
    <location>
        <position position="88"/>
    </location>
    <ligand>
        <name>substrate</name>
    </ligand>
</feature>
<keyword evidence="1 9" id="KW-0963">Cytoplasm</keyword>
<dbReference type="STRING" id="1423748.FC37_GL000185"/>
<comment type="cofactor">
    <cofactor evidence="9">
        <name>Mg(2+)</name>
        <dbReference type="ChEBI" id="CHEBI:18420"/>
    </cofactor>
</comment>
<comment type="subunit">
    <text evidence="9">Homohexamer.</text>
</comment>
<dbReference type="NCBIfam" id="TIGR01510">
    <property type="entry name" value="coaD_prev_kdtB"/>
    <property type="match status" value="1"/>
</dbReference>
<feature type="binding site" evidence="9">
    <location>
        <position position="17"/>
    </location>
    <ligand>
        <name>ATP</name>
        <dbReference type="ChEBI" id="CHEBI:30616"/>
    </ligand>
</feature>
<dbReference type="eggNOG" id="COG0669">
    <property type="taxonomic scope" value="Bacteria"/>
</dbReference>
<dbReference type="PRINTS" id="PR01020">
    <property type="entry name" value="LPSBIOSNTHSS"/>
</dbReference>
<reference evidence="11 12" key="1">
    <citation type="journal article" date="2015" name="Genome Announc.">
        <title>Expanding the biotechnology potential of lactobacilli through comparative genomics of 213 strains and associated genera.</title>
        <authorList>
            <person name="Sun Z."/>
            <person name="Harris H.M."/>
            <person name="McCann A."/>
            <person name="Guo C."/>
            <person name="Argimon S."/>
            <person name="Zhang W."/>
            <person name="Yang X."/>
            <person name="Jeffery I.B."/>
            <person name="Cooney J.C."/>
            <person name="Kagawa T.F."/>
            <person name="Liu W."/>
            <person name="Song Y."/>
            <person name="Salvetti E."/>
            <person name="Wrobel A."/>
            <person name="Rasinkangas P."/>
            <person name="Parkhill J."/>
            <person name="Rea M.C."/>
            <person name="O'Sullivan O."/>
            <person name="Ritari J."/>
            <person name="Douillard F.P."/>
            <person name="Paul Ross R."/>
            <person name="Yang R."/>
            <person name="Briner A.E."/>
            <person name="Felis G.E."/>
            <person name="de Vos W.M."/>
            <person name="Barrangou R."/>
            <person name="Klaenhammer T.R."/>
            <person name="Caufield P.W."/>
            <person name="Cui Y."/>
            <person name="Zhang H."/>
            <person name="O'Toole P.W."/>
        </authorList>
    </citation>
    <scope>NUCLEOTIDE SEQUENCE [LARGE SCALE GENOMIC DNA]</scope>
    <source>
        <strain evidence="11 12">DSM 10532</strain>
    </source>
</reference>
<keyword evidence="6 9" id="KW-0460">Magnesium</keyword>
<dbReference type="SUPFAM" id="SSF52374">
    <property type="entry name" value="Nucleotidylyl transferase"/>
    <property type="match status" value="1"/>
</dbReference>
<dbReference type="PANTHER" id="PTHR21342:SF1">
    <property type="entry name" value="PHOSPHOPANTETHEINE ADENYLYLTRANSFERASE"/>
    <property type="match status" value="1"/>
</dbReference>
<gene>
    <name evidence="9" type="primary">coaD</name>
    <name evidence="11" type="ORF">FC37_GL000185</name>
</gene>
<dbReference type="UniPathway" id="UPA00241">
    <property type="reaction ID" value="UER00355"/>
</dbReference>
<dbReference type="PATRIC" id="fig|1423748.3.peg.199"/>
<feature type="binding site" evidence="9">
    <location>
        <position position="74"/>
    </location>
    <ligand>
        <name>substrate</name>
    </ligand>
</feature>
<feature type="binding site" evidence="9">
    <location>
        <begin position="89"/>
        <end position="91"/>
    </location>
    <ligand>
        <name>ATP</name>
        <dbReference type="ChEBI" id="CHEBI:30616"/>
    </ligand>
</feature>
<evidence type="ECO:0000256" key="5">
    <source>
        <dbReference type="ARBA" id="ARBA00022840"/>
    </source>
</evidence>
<feature type="site" description="Transition state stabilizer" evidence="9">
    <location>
        <position position="17"/>
    </location>
</feature>
<keyword evidence="7 9" id="KW-0173">Coenzyme A biosynthesis</keyword>
<feature type="binding site" evidence="9">
    <location>
        <position position="41"/>
    </location>
    <ligand>
        <name>substrate</name>
    </ligand>
</feature>
<accession>A0A0R1NX98</accession>
<feature type="binding site" evidence="9">
    <location>
        <begin position="124"/>
        <end position="130"/>
    </location>
    <ligand>
        <name>ATP</name>
        <dbReference type="ChEBI" id="CHEBI:30616"/>
    </ligand>
</feature>
<dbReference type="EC" id="2.7.7.3" evidence="9"/>
<dbReference type="RefSeq" id="WP_025005026.1">
    <property type="nucleotide sequence ID" value="NZ_AZEL01000007.1"/>
</dbReference>
<dbReference type="GO" id="GO:0005737">
    <property type="term" value="C:cytoplasm"/>
    <property type="evidence" value="ECO:0007669"/>
    <property type="project" value="UniProtKB-SubCell"/>
</dbReference>
<dbReference type="Pfam" id="PF01467">
    <property type="entry name" value="CTP_transf_like"/>
    <property type="match status" value="1"/>
</dbReference>
<dbReference type="InterPro" id="IPR004821">
    <property type="entry name" value="Cyt_trans-like"/>
</dbReference>
<evidence type="ECO:0000256" key="9">
    <source>
        <dbReference type="HAMAP-Rule" id="MF_00151"/>
    </source>
</evidence>
<comment type="caution">
    <text evidence="11">The sequence shown here is derived from an EMBL/GenBank/DDBJ whole genome shotgun (WGS) entry which is preliminary data.</text>
</comment>
<dbReference type="AlphaFoldDB" id="A0A0R1NX98"/>
<feature type="domain" description="Cytidyltransferase-like" evidence="10">
    <location>
        <begin position="5"/>
        <end position="134"/>
    </location>
</feature>
<dbReference type="EMBL" id="AZEL01000007">
    <property type="protein sequence ID" value="KRL24750.1"/>
    <property type="molecule type" value="Genomic_DNA"/>
</dbReference>
<comment type="similarity">
    <text evidence="9">Belongs to the bacterial CoaD family.</text>
</comment>
<comment type="subcellular location">
    <subcellularLocation>
        <location evidence="9">Cytoplasm</location>
    </subcellularLocation>
</comment>
<evidence type="ECO:0000256" key="8">
    <source>
        <dbReference type="ARBA" id="ARBA00029346"/>
    </source>
</evidence>
<dbReference type="InterPro" id="IPR014729">
    <property type="entry name" value="Rossmann-like_a/b/a_fold"/>
</dbReference>
<dbReference type="GO" id="GO:0015937">
    <property type="term" value="P:coenzyme A biosynthetic process"/>
    <property type="evidence" value="ECO:0007669"/>
    <property type="project" value="UniProtKB-UniRule"/>
</dbReference>
<evidence type="ECO:0000256" key="3">
    <source>
        <dbReference type="ARBA" id="ARBA00022695"/>
    </source>
</evidence>
<evidence type="ECO:0000256" key="2">
    <source>
        <dbReference type="ARBA" id="ARBA00022679"/>
    </source>
</evidence>
<feature type="binding site" evidence="9">
    <location>
        <position position="9"/>
    </location>
    <ligand>
        <name>substrate</name>
    </ligand>
</feature>
<dbReference type="PANTHER" id="PTHR21342">
    <property type="entry name" value="PHOSPHOPANTETHEINE ADENYLYLTRANSFERASE"/>
    <property type="match status" value="1"/>
</dbReference>